<dbReference type="InterPro" id="IPR051281">
    <property type="entry name" value="Dual-spec_lipid-protein_phosph"/>
</dbReference>
<dbReference type="Pfam" id="PF22784">
    <property type="entry name" value="PTP-SAK"/>
    <property type="match status" value="1"/>
</dbReference>
<dbReference type="PANTHER" id="PTHR12305">
    <property type="entry name" value="PHOSPHATASE WITH HOMOLOGY TO TENSIN"/>
    <property type="match status" value="1"/>
</dbReference>
<accession>A0AA88Y6N7</accession>
<dbReference type="GO" id="GO:0016020">
    <property type="term" value="C:membrane"/>
    <property type="evidence" value="ECO:0007669"/>
    <property type="project" value="UniProtKB-SubCell"/>
</dbReference>
<feature type="domain" description="C2 tensin-type" evidence="9">
    <location>
        <begin position="406"/>
        <end position="544"/>
    </location>
</feature>
<dbReference type="FunFam" id="2.60.40.1110:FF:000004">
    <property type="entry name" value="Voltage-sensor containing phosphatase"/>
    <property type="match status" value="1"/>
</dbReference>
<dbReference type="InterPro" id="IPR016130">
    <property type="entry name" value="Tyr_Pase_AS"/>
</dbReference>
<evidence type="ECO:0000259" key="8">
    <source>
        <dbReference type="PROSITE" id="PS51181"/>
    </source>
</evidence>
<evidence type="ECO:0000256" key="5">
    <source>
        <dbReference type="ARBA" id="ARBA00023136"/>
    </source>
</evidence>
<dbReference type="SMART" id="SM01326">
    <property type="entry name" value="PTEN_C2"/>
    <property type="match status" value="1"/>
</dbReference>
<feature type="transmembrane region" description="Helical" evidence="6">
    <location>
        <begin position="148"/>
        <end position="169"/>
    </location>
</feature>
<organism evidence="10 11">
    <name type="scientific">Pinctada imbricata</name>
    <name type="common">Atlantic pearl-oyster</name>
    <name type="synonym">Pinctada martensii</name>
    <dbReference type="NCBI Taxonomy" id="66713"/>
    <lineage>
        <taxon>Eukaryota</taxon>
        <taxon>Metazoa</taxon>
        <taxon>Spiralia</taxon>
        <taxon>Lophotrochozoa</taxon>
        <taxon>Mollusca</taxon>
        <taxon>Bivalvia</taxon>
        <taxon>Autobranchia</taxon>
        <taxon>Pteriomorphia</taxon>
        <taxon>Pterioida</taxon>
        <taxon>Pterioidea</taxon>
        <taxon>Pteriidae</taxon>
        <taxon>Pinctada</taxon>
    </lineage>
</organism>
<dbReference type="SUPFAM" id="SSF52799">
    <property type="entry name" value="(Phosphotyrosine protein) phosphatases II"/>
    <property type="match status" value="1"/>
</dbReference>
<feature type="transmembrane region" description="Helical" evidence="6">
    <location>
        <begin position="83"/>
        <end position="105"/>
    </location>
</feature>
<dbReference type="PROSITE" id="PS51181">
    <property type="entry name" value="PPASE_TENSIN"/>
    <property type="match status" value="1"/>
</dbReference>
<evidence type="ECO:0000313" key="10">
    <source>
        <dbReference type="EMBL" id="KAK3099224.1"/>
    </source>
</evidence>
<dbReference type="Gene3D" id="1.20.120.350">
    <property type="entry name" value="Voltage-gated potassium channels. Chain C"/>
    <property type="match status" value="1"/>
</dbReference>
<keyword evidence="3" id="KW-0378">Hydrolase</keyword>
<dbReference type="PANTHER" id="PTHR12305:SF60">
    <property type="entry name" value="PHOSPHATIDYLINOSITOL 3,4,5-TRISPHOSPHATE 3-PHOSPHATASE TPTE2-RELATED"/>
    <property type="match status" value="1"/>
</dbReference>
<dbReference type="InterPro" id="IPR057023">
    <property type="entry name" value="PTP-SAK"/>
</dbReference>
<evidence type="ECO:0000256" key="4">
    <source>
        <dbReference type="ARBA" id="ARBA00022989"/>
    </source>
</evidence>
<comment type="subcellular location">
    <subcellularLocation>
        <location evidence="1">Membrane</location>
        <topology evidence="1">Multi-pass membrane protein</topology>
    </subcellularLocation>
</comment>
<dbReference type="PROSITE" id="PS50056">
    <property type="entry name" value="TYR_PHOSPHATASE_2"/>
    <property type="match status" value="1"/>
</dbReference>
<evidence type="ECO:0000256" key="6">
    <source>
        <dbReference type="SAM" id="Phobius"/>
    </source>
</evidence>
<keyword evidence="11" id="KW-1185">Reference proteome</keyword>
<dbReference type="PROSITE" id="PS00383">
    <property type="entry name" value="TYR_PHOSPHATASE_1"/>
    <property type="match status" value="1"/>
</dbReference>
<dbReference type="PROSITE" id="PS51182">
    <property type="entry name" value="C2_TENSIN"/>
    <property type="match status" value="1"/>
</dbReference>
<dbReference type="InterPro" id="IPR029023">
    <property type="entry name" value="Tensin_phosphatase"/>
</dbReference>
<evidence type="ECO:0000256" key="2">
    <source>
        <dbReference type="ARBA" id="ARBA00022692"/>
    </source>
</evidence>
<dbReference type="CDD" id="cd14510">
    <property type="entry name" value="PTP_VSP_TPTE"/>
    <property type="match status" value="1"/>
</dbReference>
<dbReference type="SUPFAM" id="SSF49562">
    <property type="entry name" value="C2 domain (Calcium/lipid-binding domain, CaLB)"/>
    <property type="match status" value="1"/>
</dbReference>
<dbReference type="InterPro" id="IPR000387">
    <property type="entry name" value="Tyr_Pase_dom"/>
</dbReference>
<dbReference type="InterPro" id="IPR014020">
    <property type="entry name" value="Tensin_C2-dom"/>
</dbReference>
<sequence>MSNYERFDSSDSATVAQLDVTGSSKDVKVDVDKGTSAENGGSLTIYRTDHAASEYIEDPGAKDPVAGGAGSIRGQVKKIVEHLVFRALTVILIILDFTLVTIDLAVNKCGGGDALEVISHIIISYFMLELAARLFYLQREFFRSYLDIGDGAIVVLSFIVDMVFVGISSENSCKGTNHANYARLLVIGRVFRIIRIGRIIYLMIMQRRHVATATRHVVSQNKRRYQKDGFDLDLCYITERVIAMSFPSKGLMSMYRNDINEVARFFNTKHKDHYKIYNLCSERDYDETKFNNMVERIFIDDHNVPRLREMVSFSENVREWMAKDERNVISVHCKGGKGRTGTMICTWLVDCGLFEEAEDSLEYFGDRRTDLTVGKKFQGVETPSQSRYVGYYERVKKDLNGELPPPKPKIITSIKLMGLAGVGNGDGTDLSMEIRADGLLIYECKFQQNINCELQKYDPNSDSVVVNLKNCPKLIDDIKVRFFSTSRSIPQVYDHCAFFFWFHTYFIEDNLLKLPREEIDNPHKKQAQKVFKENFALEVSFADVEE</sequence>
<proteinExistence type="predicted"/>
<dbReference type="Pfam" id="PF00520">
    <property type="entry name" value="Ion_trans"/>
    <property type="match status" value="1"/>
</dbReference>
<evidence type="ECO:0008006" key="12">
    <source>
        <dbReference type="Google" id="ProtNLM"/>
    </source>
</evidence>
<feature type="domain" description="Tyrosine specific protein phosphatases" evidence="7">
    <location>
        <begin position="308"/>
        <end position="371"/>
    </location>
</feature>
<evidence type="ECO:0000256" key="3">
    <source>
        <dbReference type="ARBA" id="ARBA00022801"/>
    </source>
</evidence>
<dbReference type="InterPro" id="IPR029021">
    <property type="entry name" value="Prot-tyrosine_phosphatase-like"/>
</dbReference>
<evidence type="ECO:0000259" key="7">
    <source>
        <dbReference type="PROSITE" id="PS50056"/>
    </source>
</evidence>
<name>A0AA88Y6N7_PINIB</name>
<gene>
    <name evidence="10" type="ORF">FSP39_001190</name>
</gene>
<reference evidence="10" key="1">
    <citation type="submission" date="2019-08" db="EMBL/GenBank/DDBJ databases">
        <title>The improved chromosome-level genome for the pearl oyster Pinctada fucata martensii using PacBio sequencing and Hi-C.</title>
        <authorList>
            <person name="Zheng Z."/>
        </authorList>
    </citation>
    <scope>NUCLEOTIDE SEQUENCE</scope>
    <source>
        <strain evidence="10">ZZ-2019</strain>
        <tissue evidence="10">Adductor muscle</tissue>
    </source>
</reference>
<feature type="domain" description="Phosphatase tensin-type" evidence="8">
    <location>
        <begin position="223"/>
        <end position="399"/>
    </location>
</feature>
<keyword evidence="5 6" id="KW-0472">Membrane</keyword>
<comment type="caution">
    <text evidence="10">The sequence shown here is derived from an EMBL/GenBank/DDBJ whole genome shotgun (WGS) entry which is preliminary data.</text>
</comment>
<dbReference type="Gene3D" id="2.60.40.1110">
    <property type="match status" value="1"/>
</dbReference>
<dbReference type="InterPro" id="IPR027359">
    <property type="entry name" value="Volt_channel_dom_sf"/>
</dbReference>
<dbReference type="InterPro" id="IPR005821">
    <property type="entry name" value="Ion_trans_dom"/>
</dbReference>
<evidence type="ECO:0000256" key="1">
    <source>
        <dbReference type="ARBA" id="ARBA00004141"/>
    </source>
</evidence>
<keyword evidence="2 6" id="KW-0812">Transmembrane</keyword>
<dbReference type="InterPro" id="IPR035892">
    <property type="entry name" value="C2_domain_sf"/>
</dbReference>
<dbReference type="GO" id="GO:0005829">
    <property type="term" value="C:cytosol"/>
    <property type="evidence" value="ECO:0007669"/>
    <property type="project" value="TreeGrafter"/>
</dbReference>
<protein>
    <recommendedName>
        <fullName evidence="12">Phosphatidylinositol-3,4,5-trisphosphate 3-phosphatase</fullName>
    </recommendedName>
</protein>
<dbReference type="Proteomes" id="UP001186944">
    <property type="component" value="Unassembled WGS sequence"/>
</dbReference>
<dbReference type="InterPro" id="IPR045102">
    <property type="entry name" value="PTP_VSP_TPTE"/>
</dbReference>
<evidence type="ECO:0000259" key="9">
    <source>
        <dbReference type="PROSITE" id="PS51182"/>
    </source>
</evidence>
<dbReference type="Gene3D" id="3.90.190.10">
    <property type="entry name" value="Protein tyrosine phosphatase superfamily"/>
    <property type="match status" value="1"/>
</dbReference>
<dbReference type="GO" id="GO:0005216">
    <property type="term" value="F:monoatomic ion channel activity"/>
    <property type="evidence" value="ECO:0007669"/>
    <property type="project" value="InterPro"/>
</dbReference>
<dbReference type="Pfam" id="PF10409">
    <property type="entry name" value="PTEN_C2"/>
    <property type="match status" value="1"/>
</dbReference>
<dbReference type="EMBL" id="VSWD01000006">
    <property type="protein sequence ID" value="KAK3099224.1"/>
    <property type="molecule type" value="Genomic_DNA"/>
</dbReference>
<dbReference type="GO" id="GO:0016314">
    <property type="term" value="F:phosphatidylinositol-3,4,5-trisphosphate 3-phosphatase activity"/>
    <property type="evidence" value="ECO:0007669"/>
    <property type="project" value="TreeGrafter"/>
</dbReference>
<keyword evidence="4 6" id="KW-1133">Transmembrane helix</keyword>
<feature type="transmembrane region" description="Helical" evidence="6">
    <location>
        <begin position="117"/>
        <end position="136"/>
    </location>
</feature>
<dbReference type="AlphaFoldDB" id="A0AA88Y6N7"/>
<evidence type="ECO:0000313" key="11">
    <source>
        <dbReference type="Proteomes" id="UP001186944"/>
    </source>
</evidence>